<dbReference type="EMBL" id="AMCW01000125">
    <property type="protein sequence ID" value="EKK00340.1"/>
    <property type="molecule type" value="Genomic_DNA"/>
</dbReference>
<feature type="compositionally biased region" description="Basic and acidic residues" evidence="1">
    <location>
        <begin position="660"/>
        <end position="674"/>
    </location>
</feature>
<feature type="compositionally biased region" description="Basic and acidic residues" evidence="1">
    <location>
        <begin position="567"/>
        <end position="598"/>
    </location>
</feature>
<feature type="compositionally biased region" description="Gly residues" evidence="1">
    <location>
        <begin position="734"/>
        <end position="762"/>
    </location>
</feature>
<feature type="region of interest" description="Disordered" evidence="1">
    <location>
        <begin position="513"/>
        <end position="642"/>
    </location>
</feature>
<evidence type="ECO:0000313" key="3">
    <source>
        <dbReference type="EMBL" id="EKK00340.1"/>
    </source>
</evidence>
<accession>K5CAP0</accession>
<dbReference type="Proteomes" id="UP000007993">
    <property type="component" value="Unassembled WGS sequence"/>
</dbReference>
<feature type="region of interest" description="Disordered" evidence="1">
    <location>
        <begin position="111"/>
        <end position="139"/>
    </location>
</feature>
<dbReference type="Pfam" id="PF12779">
    <property type="entry name" value="WXXGXW"/>
    <property type="match status" value="2"/>
</dbReference>
<sequence>MRVSEVLRQIDPSHLHRLRRQRSSVQPLLGSLIDLAAQDLHGYLPLTLPQRVVSAITHDVKTFAALPPQTTWMNSMRRIERHRRATHCLAVGTAALFGLGAITSWAQPPTPIPAGVESFDEDSSRSEMQASNTSDEEGVDYLTRGPLHEAFADPYARDPKPNPIISEQPPEPIDELPPEYRPDGDNVRWIPGYWAWDDEREDFLWISGVWREIPPNRRWVAGYWEEASNGFRWVDGFWTESNAREVAYLPAPPESVEEGPSAPAPSENHFYVPGHWTYQANDYQWQPGYWAKAQPNWVWVPSQYYWTPRGCVYRNGYWDYDLPDRGIVFTPVYYRQRTYTQPNYVYRPRYALDTTSALLVNLFLRSNTNRYYFGDYYGNNYSNSYYPWINYSQRRNSYDPLYAYYSARGVGQNSRTLDWINRRYDYFSKNDGYRPPRTVADQRRFLQTNAQNTDGLDSGILRVAAIAESMNSLVNDERSGLNLQRINESELDNFRRDIRDTTNDLINRRREFEVGSRSETDVDAETDNSEASANANVDTNARLQLPEVLRNADDETNLRSRSNQRARTNERDGNPIERLERQSREATDDAIGELRERVNGGQGQTRNARERLEGARDNQSPRATDNLPANGSPTNGVPDGLNQELNRQQDQMRDRLQQLRQEGRARPQRPDDWPTRQPRTNRGGGIPEIPTRGNRDAGRGTPSQGGGVPGIGDALNRAGANLPGTPRTPNARGGVRGGGNSGGANLGGKSLGEAIGGAFGGN</sequence>
<feature type="compositionally biased region" description="Polar residues" evidence="1">
    <location>
        <begin position="617"/>
        <end position="635"/>
    </location>
</feature>
<keyword evidence="2" id="KW-1133">Transmembrane helix</keyword>
<proteinExistence type="predicted"/>
<organism evidence="3 4">
    <name type="scientific">Rhodopirellula baltica SH28</name>
    <dbReference type="NCBI Taxonomy" id="993517"/>
    <lineage>
        <taxon>Bacteria</taxon>
        <taxon>Pseudomonadati</taxon>
        <taxon>Planctomycetota</taxon>
        <taxon>Planctomycetia</taxon>
        <taxon>Pirellulales</taxon>
        <taxon>Pirellulaceae</taxon>
        <taxon>Rhodopirellula</taxon>
    </lineage>
</organism>
<name>K5CAP0_RHOBT</name>
<protein>
    <submittedName>
        <fullName evidence="3">Uncharacterized protein</fullName>
    </submittedName>
</protein>
<feature type="region of interest" description="Disordered" evidence="1">
    <location>
        <begin position="152"/>
        <end position="181"/>
    </location>
</feature>
<reference evidence="3 4" key="1">
    <citation type="journal article" date="2013" name="Mar. Genomics">
        <title>Expression of sulfatases in Rhodopirellula baltica and the diversity of sulfatases in the genus Rhodopirellula.</title>
        <authorList>
            <person name="Wegner C.E."/>
            <person name="Richter-Heitmann T."/>
            <person name="Klindworth A."/>
            <person name="Klockow C."/>
            <person name="Richter M."/>
            <person name="Achstetter T."/>
            <person name="Glockner F.O."/>
            <person name="Harder J."/>
        </authorList>
    </citation>
    <scope>NUCLEOTIDE SEQUENCE [LARGE SCALE GENOMIC DNA]</scope>
    <source>
        <strain evidence="3 4">SH28</strain>
    </source>
</reference>
<dbReference type="AlphaFoldDB" id="K5CAP0"/>
<evidence type="ECO:0000313" key="4">
    <source>
        <dbReference type="Proteomes" id="UP000007993"/>
    </source>
</evidence>
<feature type="region of interest" description="Disordered" evidence="1">
    <location>
        <begin position="660"/>
        <end position="762"/>
    </location>
</feature>
<evidence type="ECO:0000256" key="1">
    <source>
        <dbReference type="SAM" id="MobiDB-lite"/>
    </source>
</evidence>
<keyword evidence="2" id="KW-0472">Membrane</keyword>
<feature type="compositionally biased region" description="Basic and acidic residues" evidence="1">
    <location>
        <begin position="607"/>
        <end position="616"/>
    </location>
</feature>
<gene>
    <name evidence="3" type="ORF">RBSH_04356</name>
</gene>
<feature type="compositionally biased region" description="Polar residues" evidence="1">
    <location>
        <begin position="529"/>
        <end position="542"/>
    </location>
</feature>
<feature type="transmembrane region" description="Helical" evidence="2">
    <location>
        <begin position="85"/>
        <end position="106"/>
    </location>
</feature>
<evidence type="ECO:0000256" key="2">
    <source>
        <dbReference type="SAM" id="Phobius"/>
    </source>
</evidence>
<comment type="caution">
    <text evidence="3">The sequence shown here is derived from an EMBL/GenBank/DDBJ whole genome shotgun (WGS) entry which is preliminary data.</text>
</comment>
<dbReference type="InterPro" id="IPR024447">
    <property type="entry name" value="YXWGXW_rpt"/>
</dbReference>
<dbReference type="PATRIC" id="fig|993517.3.peg.4738"/>
<keyword evidence="2" id="KW-0812">Transmembrane</keyword>